<dbReference type="InterPro" id="IPR020557">
    <property type="entry name" value="Fumarate_lyase_CS"/>
</dbReference>
<dbReference type="PROSITE" id="PS00163">
    <property type="entry name" value="FUMARATE_LYASES"/>
    <property type="match status" value="1"/>
</dbReference>
<dbReference type="GO" id="GO:0006099">
    <property type="term" value="P:tricarboxylic acid cycle"/>
    <property type="evidence" value="ECO:0007669"/>
    <property type="project" value="InterPro"/>
</dbReference>
<accession>A0A2T8FBW7</accession>
<dbReference type="PANTHER" id="PTHR42696:SF2">
    <property type="entry name" value="ASPARTATE AMMONIA-LYASE"/>
    <property type="match status" value="1"/>
</dbReference>
<comment type="caution">
    <text evidence="5">The sequence shown here is derived from an EMBL/GenBank/DDBJ whole genome shotgun (WGS) entry which is preliminary data.</text>
</comment>
<dbReference type="Pfam" id="PF00206">
    <property type="entry name" value="Lyase_1"/>
    <property type="match status" value="1"/>
</dbReference>
<dbReference type="InterPro" id="IPR000362">
    <property type="entry name" value="Fumarate_lyase_fam"/>
</dbReference>
<gene>
    <name evidence="5" type="ORF">DDE18_07800</name>
</gene>
<dbReference type="Gene3D" id="1.20.200.10">
    <property type="entry name" value="Fumarase/aspartase (Central domain)"/>
    <property type="match status" value="1"/>
</dbReference>
<dbReference type="RefSeq" id="WP_116571681.1">
    <property type="nucleotide sequence ID" value="NZ_QDGZ01000003.1"/>
</dbReference>
<dbReference type="NCBIfam" id="NF008909">
    <property type="entry name" value="PRK12273.1"/>
    <property type="match status" value="1"/>
</dbReference>
<dbReference type="InterPro" id="IPR008948">
    <property type="entry name" value="L-Aspartase-like"/>
</dbReference>
<dbReference type="PRINTS" id="PR00149">
    <property type="entry name" value="FUMRATELYASE"/>
</dbReference>
<dbReference type="FunFam" id="1.20.200.10:FF:000001">
    <property type="entry name" value="Fumarate hydratase, mitochondrial"/>
    <property type="match status" value="1"/>
</dbReference>
<evidence type="ECO:0000313" key="5">
    <source>
        <dbReference type="EMBL" id="PVG83201.1"/>
    </source>
</evidence>
<dbReference type="GO" id="GO:0005829">
    <property type="term" value="C:cytosol"/>
    <property type="evidence" value="ECO:0007669"/>
    <property type="project" value="TreeGrafter"/>
</dbReference>
<name>A0A2T8FBW7_9ACTN</name>
<dbReference type="SUPFAM" id="SSF48557">
    <property type="entry name" value="L-aspartase-like"/>
    <property type="match status" value="1"/>
</dbReference>
<keyword evidence="6" id="KW-1185">Reference proteome</keyword>
<dbReference type="PANTHER" id="PTHR42696">
    <property type="entry name" value="ASPARTATE AMMONIA-LYASE"/>
    <property type="match status" value="1"/>
</dbReference>
<dbReference type="Pfam" id="PF06089">
    <property type="entry name" value="Asparaginase_II"/>
    <property type="match status" value="1"/>
</dbReference>
<feature type="domain" description="Fumarate lyase N-terminal" evidence="3">
    <location>
        <begin position="347"/>
        <end position="678"/>
    </location>
</feature>
<dbReference type="Gene3D" id="1.10.275.10">
    <property type="entry name" value="Fumarase/aspartase (N-terminal domain)"/>
    <property type="match status" value="1"/>
</dbReference>
<dbReference type="InterPro" id="IPR018951">
    <property type="entry name" value="Fumarase_C_C"/>
</dbReference>
<evidence type="ECO:0008006" key="7">
    <source>
        <dbReference type="Google" id="ProtNLM"/>
    </source>
</evidence>
<dbReference type="FunFam" id="1.10.275.10:FF:000001">
    <property type="entry name" value="Fumarate hydratase, mitochondrial"/>
    <property type="match status" value="1"/>
</dbReference>
<feature type="region of interest" description="Disordered" evidence="2">
    <location>
        <begin position="302"/>
        <end position="337"/>
    </location>
</feature>
<dbReference type="OrthoDB" id="9802809at2"/>
<dbReference type="GO" id="GO:0008797">
    <property type="term" value="F:aspartate ammonia-lyase activity"/>
    <property type="evidence" value="ECO:0007669"/>
    <property type="project" value="TreeGrafter"/>
</dbReference>
<evidence type="ECO:0000313" key="6">
    <source>
        <dbReference type="Proteomes" id="UP000246018"/>
    </source>
</evidence>
<evidence type="ECO:0000259" key="4">
    <source>
        <dbReference type="Pfam" id="PF10415"/>
    </source>
</evidence>
<organism evidence="5 6">
    <name type="scientific">Nocardioides gansuensis</name>
    <dbReference type="NCBI Taxonomy" id="2138300"/>
    <lineage>
        <taxon>Bacteria</taxon>
        <taxon>Bacillati</taxon>
        <taxon>Actinomycetota</taxon>
        <taxon>Actinomycetes</taxon>
        <taxon>Propionibacteriales</taxon>
        <taxon>Nocardioidaceae</taxon>
        <taxon>Nocardioides</taxon>
    </lineage>
</organism>
<evidence type="ECO:0000256" key="2">
    <source>
        <dbReference type="SAM" id="MobiDB-lite"/>
    </source>
</evidence>
<dbReference type="AlphaFoldDB" id="A0A2T8FBW7"/>
<protein>
    <recommendedName>
        <fullName evidence="7">Aspartate ammonia-lyase</fullName>
    </recommendedName>
</protein>
<dbReference type="Pfam" id="PF10415">
    <property type="entry name" value="FumaraseC_C"/>
    <property type="match status" value="1"/>
</dbReference>
<sequence>MAPAPLRAPAHVPLVHLRRGGMVEGVHHGSAVVLSPDGSTLIEAGDVDTACYPRSTAKPLQAVAMVRLGLSLPDDLLALAAASHSGEATHLDGARRILEACGLTEDHLGNPPDRPSDVVEREAWIAAGLPARRLAHNCSGKHSAMLNVAVRRGWTLGDYLDPAHPLQREIAATIEDLTGEGIAHTARDGCGAPLFAVSLRGLARAAGRLAAAPEGTAEHRVARAMRTHPEMVGGSRRDVTELMRTVPGLVAKDGFEGVQVAALADGTAIAVKIADGADRARLPVTLALLARAGADPTLLAPLSTSTETDGPAVVPELAADPRPAPAPPTSTSKGSTMGTRIEHDLLGEMSVPADAYWGVHTARACENFPITGTPISAYPHLVDALASVKEAAARANADLGLLPADLAEAIAAACREIRGGALHDEFVVDVIQGGAGTSTNMNANEVVANRALELLGRRKGDYAELHPNEHVNLSQSTNDAYPTAVNIATILAVRELSDAMAVLEQAFAAKSTEFRDIVKMGRTQLQDAVPMTLGQEFGTYAVMLGEDRQRLDEAVALLHEINLGATAIGTGLNTPPGYAETVCRHLVEITGLPLTTAGDLVEATQDCGAFVHLSGVLKRVAVKLSKSCNDLRLLSSGPRAGFNEINLPPLQAGSSIMPGKINPVIPEMVNQVAFEVIGNDVTVTMAAEAGQLQLNAFEPIILHSLAKSVTHLRSACLVLAERCVAGITANEEVTRGFVEHSIGLVTALNPAIGYAVATGIAQEALASGRGVAELVLERKLIPPERLAELLQPDRLARPGSQAG</sequence>
<dbReference type="EMBL" id="QDGZ01000003">
    <property type="protein sequence ID" value="PVG83201.1"/>
    <property type="molecule type" value="Genomic_DNA"/>
</dbReference>
<keyword evidence="1" id="KW-0456">Lyase</keyword>
<dbReference type="Gene3D" id="1.10.40.30">
    <property type="entry name" value="Fumarase/aspartase (C-terminal domain)"/>
    <property type="match status" value="1"/>
</dbReference>
<reference evidence="5 6" key="1">
    <citation type="submission" date="2018-04" db="EMBL/GenBank/DDBJ databases">
        <title>Genome of Nocardioides gansuensis WSJ-1.</title>
        <authorList>
            <person name="Wu S."/>
            <person name="Wang G."/>
        </authorList>
    </citation>
    <scope>NUCLEOTIDE SEQUENCE [LARGE SCALE GENOMIC DNA]</scope>
    <source>
        <strain evidence="5 6">WSJ-1</strain>
    </source>
</reference>
<dbReference type="InterPro" id="IPR010349">
    <property type="entry name" value="Asparaginase_II"/>
</dbReference>
<proteinExistence type="predicted"/>
<dbReference type="CDD" id="cd01357">
    <property type="entry name" value="Aspartase"/>
    <property type="match status" value="1"/>
</dbReference>
<dbReference type="InterPro" id="IPR024083">
    <property type="entry name" value="Fumarase/histidase_N"/>
</dbReference>
<evidence type="ECO:0000256" key="1">
    <source>
        <dbReference type="ARBA" id="ARBA00023239"/>
    </source>
</evidence>
<dbReference type="GO" id="GO:0006531">
    <property type="term" value="P:aspartate metabolic process"/>
    <property type="evidence" value="ECO:0007669"/>
    <property type="project" value="TreeGrafter"/>
</dbReference>
<dbReference type="Proteomes" id="UP000246018">
    <property type="component" value="Unassembled WGS sequence"/>
</dbReference>
<feature type="domain" description="Fumarase C C-terminal" evidence="4">
    <location>
        <begin position="744"/>
        <end position="796"/>
    </location>
</feature>
<dbReference type="InterPro" id="IPR022761">
    <property type="entry name" value="Fumarate_lyase_N"/>
</dbReference>
<dbReference type="InterPro" id="IPR051546">
    <property type="entry name" value="Aspartate_Ammonia-Lyase"/>
</dbReference>
<evidence type="ECO:0000259" key="3">
    <source>
        <dbReference type="Pfam" id="PF00206"/>
    </source>
</evidence>